<proteinExistence type="predicted"/>
<feature type="region of interest" description="Disordered" evidence="1">
    <location>
        <begin position="34"/>
        <end position="77"/>
    </location>
</feature>
<dbReference type="AlphaFoldDB" id="A0A0K1PMD7"/>
<gene>
    <name evidence="2" type="ORF">AKJ09_00918</name>
</gene>
<protein>
    <submittedName>
        <fullName evidence="2">Uncharacterized protein</fullName>
    </submittedName>
</protein>
<dbReference type="STRING" id="1391654.AKJ09_00918"/>
<dbReference type="EMBL" id="CP012333">
    <property type="protein sequence ID" value="AKU94254.1"/>
    <property type="molecule type" value="Genomic_DNA"/>
</dbReference>
<feature type="compositionally biased region" description="Pro residues" evidence="1">
    <location>
        <begin position="38"/>
        <end position="70"/>
    </location>
</feature>
<organism evidence="2 3">
    <name type="scientific">Labilithrix luteola</name>
    <dbReference type="NCBI Taxonomy" id="1391654"/>
    <lineage>
        <taxon>Bacteria</taxon>
        <taxon>Pseudomonadati</taxon>
        <taxon>Myxococcota</taxon>
        <taxon>Polyangia</taxon>
        <taxon>Polyangiales</taxon>
        <taxon>Labilitrichaceae</taxon>
        <taxon>Labilithrix</taxon>
    </lineage>
</organism>
<keyword evidence="3" id="KW-1185">Reference proteome</keyword>
<dbReference type="KEGG" id="llu:AKJ09_00918"/>
<dbReference type="Proteomes" id="UP000064967">
    <property type="component" value="Chromosome"/>
</dbReference>
<evidence type="ECO:0000256" key="1">
    <source>
        <dbReference type="SAM" id="MobiDB-lite"/>
    </source>
</evidence>
<name>A0A0K1PMD7_9BACT</name>
<evidence type="ECO:0000313" key="3">
    <source>
        <dbReference type="Proteomes" id="UP000064967"/>
    </source>
</evidence>
<evidence type="ECO:0000313" key="2">
    <source>
        <dbReference type="EMBL" id="AKU94254.1"/>
    </source>
</evidence>
<reference evidence="2 3" key="1">
    <citation type="submission" date="2015-08" db="EMBL/GenBank/DDBJ databases">
        <authorList>
            <person name="Babu N.S."/>
            <person name="Beckwith C.J."/>
            <person name="Beseler K.G."/>
            <person name="Brison A."/>
            <person name="Carone J.V."/>
            <person name="Caskin T.P."/>
            <person name="Diamond M."/>
            <person name="Durham M.E."/>
            <person name="Foxe J.M."/>
            <person name="Go M."/>
            <person name="Henderson B.A."/>
            <person name="Jones I.B."/>
            <person name="McGettigan J.A."/>
            <person name="Micheletti S.J."/>
            <person name="Nasrallah M.E."/>
            <person name="Ortiz D."/>
            <person name="Piller C.R."/>
            <person name="Privatt S.R."/>
            <person name="Schneider S.L."/>
            <person name="Sharp S."/>
            <person name="Smith T.C."/>
            <person name="Stanton J.D."/>
            <person name="Ullery H.E."/>
            <person name="Wilson R.J."/>
            <person name="Serrano M.G."/>
            <person name="Buck G."/>
            <person name="Lee V."/>
            <person name="Wang Y."/>
            <person name="Carvalho R."/>
            <person name="Voegtly L."/>
            <person name="Shi R."/>
            <person name="Duckworth R."/>
            <person name="Johnson A."/>
            <person name="Loviza R."/>
            <person name="Walstead R."/>
            <person name="Shah Z."/>
            <person name="Kiflezghi M."/>
            <person name="Wade K."/>
            <person name="Ball S.L."/>
            <person name="Bradley K.W."/>
            <person name="Asai D.J."/>
            <person name="Bowman C.A."/>
            <person name="Russell D.A."/>
            <person name="Pope W.H."/>
            <person name="Jacobs-Sera D."/>
            <person name="Hendrix R.W."/>
            <person name="Hatfull G.F."/>
        </authorList>
    </citation>
    <scope>NUCLEOTIDE SEQUENCE [LARGE SCALE GENOMIC DNA]</scope>
    <source>
        <strain evidence="2 3">DSM 27648</strain>
    </source>
</reference>
<accession>A0A0K1PMD7</accession>
<sequence length="77" mass="7740">MAASVNLAIAHTKIQVDAIESAVLSIDEIRAAMTSPRSPAPQAAPAPPTPPPVSAPPADSVPPPSTPRPSIPQDGES</sequence>
<dbReference type="RefSeq" id="WP_169927239.1">
    <property type="nucleotide sequence ID" value="NZ_CP012333.1"/>
</dbReference>